<dbReference type="RefSeq" id="XP_016688987.2">
    <property type="nucleotide sequence ID" value="XM_016833498.2"/>
</dbReference>
<reference evidence="2" key="2">
    <citation type="submission" date="2025-08" db="UniProtKB">
        <authorList>
            <consortium name="RefSeq"/>
        </authorList>
    </citation>
    <scope>IDENTIFICATION</scope>
</reference>
<evidence type="ECO:0008006" key="3">
    <source>
        <dbReference type="Google" id="ProtNLM"/>
    </source>
</evidence>
<dbReference type="Gene3D" id="3.30.420.10">
    <property type="entry name" value="Ribonuclease H-like superfamily/Ribonuclease H"/>
    <property type="match status" value="2"/>
</dbReference>
<accession>A0A1U8JF91</accession>
<sequence length="151" mass="17846">MPLQSILEIELFDVWGIDFMGPFPPSVGKVYMLLVMDYVSKWVKVVALLSNDARLDEALWAYRTAYKMPLGMSHFKLLYGKPCHLPVELEHKAFWAIKKLNMDWVAAGHKKLLELNEKEEFRAQAYKNAKTYKEKTKRWHNKRIMLQKFEP</sequence>
<dbReference type="PaxDb" id="3635-A0A1U8JF91"/>
<gene>
    <name evidence="2" type="primary">LOC107906490</name>
</gene>
<keyword evidence="1" id="KW-1185">Reference proteome</keyword>
<name>A0A1U8JF91_GOSHI</name>
<dbReference type="InterPro" id="IPR012337">
    <property type="entry name" value="RNaseH-like_sf"/>
</dbReference>
<protein>
    <recommendedName>
        <fullName evidence="3">Protein NYNRIN-like</fullName>
    </recommendedName>
</protein>
<dbReference type="SUPFAM" id="SSF53098">
    <property type="entry name" value="Ribonuclease H-like"/>
    <property type="match status" value="1"/>
</dbReference>
<dbReference type="GO" id="GO:0003676">
    <property type="term" value="F:nucleic acid binding"/>
    <property type="evidence" value="ECO:0007669"/>
    <property type="project" value="InterPro"/>
</dbReference>
<proteinExistence type="predicted"/>
<dbReference type="InterPro" id="IPR052160">
    <property type="entry name" value="Gypsy_RT_Integrase-like"/>
</dbReference>
<organism evidence="1 2">
    <name type="scientific">Gossypium hirsutum</name>
    <name type="common">Upland cotton</name>
    <name type="synonym">Gossypium mexicanum</name>
    <dbReference type="NCBI Taxonomy" id="3635"/>
    <lineage>
        <taxon>Eukaryota</taxon>
        <taxon>Viridiplantae</taxon>
        <taxon>Streptophyta</taxon>
        <taxon>Embryophyta</taxon>
        <taxon>Tracheophyta</taxon>
        <taxon>Spermatophyta</taxon>
        <taxon>Magnoliopsida</taxon>
        <taxon>eudicotyledons</taxon>
        <taxon>Gunneridae</taxon>
        <taxon>Pentapetalae</taxon>
        <taxon>rosids</taxon>
        <taxon>malvids</taxon>
        <taxon>Malvales</taxon>
        <taxon>Malvaceae</taxon>
        <taxon>Malvoideae</taxon>
        <taxon>Gossypium</taxon>
    </lineage>
</organism>
<dbReference type="GeneID" id="107906490"/>
<dbReference type="PANTHER" id="PTHR47266">
    <property type="entry name" value="ENDONUCLEASE-RELATED"/>
    <property type="match status" value="1"/>
</dbReference>
<dbReference type="Proteomes" id="UP000818029">
    <property type="component" value="Chromosome D08"/>
</dbReference>
<dbReference type="AlphaFoldDB" id="A0A1U8JF91"/>
<evidence type="ECO:0000313" key="2">
    <source>
        <dbReference type="RefSeq" id="XP_016688987.2"/>
    </source>
</evidence>
<dbReference type="KEGG" id="ghi:107906490"/>
<evidence type="ECO:0000313" key="1">
    <source>
        <dbReference type="Proteomes" id="UP000818029"/>
    </source>
</evidence>
<reference evidence="1" key="1">
    <citation type="journal article" date="2020" name="Nat. Genet.">
        <title>Genomic diversifications of five Gossypium allopolyploid species and their impact on cotton improvement.</title>
        <authorList>
            <person name="Chen Z.J."/>
            <person name="Sreedasyam A."/>
            <person name="Ando A."/>
            <person name="Song Q."/>
            <person name="De Santiago L.M."/>
            <person name="Hulse-Kemp A.M."/>
            <person name="Ding M."/>
            <person name="Ye W."/>
            <person name="Kirkbride R.C."/>
            <person name="Jenkins J."/>
            <person name="Plott C."/>
            <person name="Lovell J."/>
            <person name="Lin Y.M."/>
            <person name="Vaughn R."/>
            <person name="Liu B."/>
            <person name="Simpson S."/>
            <person name="Scheffler B.E."/>
            <person name="Wen L."/>
            <person name="Saski C.A."/>
            <person name="Grover C.E."/>
            <person name="Hu G."/>
            <person name="Conover J.L."/>
            <person name="Carlson J.W."/>
            <person name="Shu S."/>
            <person name="Boston L.B."/>
            <person name="Williams M."/>
            <person name="Peterson D.G."/>
            <person name="McGee K."/>
            <person name="Jones D.C."/>
            <person name="Wendel J.F."/>
            <person name="Stelly D.M."/>
            <person name="Grimwood J."/>
            <person name="Schmutz J."/>
        </authorList>
    </citation>
    <scope>NUCLEOTIDE SEQUENCE [LARGE SCALE GENOMIC DNA]</scope>
    <source>
        <strain evidence="1">cv. TM-1</strain>
    </source>
</reference>
<dbReference type="InterPro" id="IPR036397">
    <property type="entry name" value="RNaseH_sf"/>
</dbReference>